<sequence>MKTLYTLLFSIASIVAAGAQAPTQIIDINPGSGNSAPTNITVFNGSLFFSADDTSGTNSGGVDVSREPWISDGTATGTSLLKDINPGTGSSSPFNVFQFNNELYFTANDGDSELWKTDLTEAGTVKVDLFPSVAGDVPNNAIVFNDVVYLTTNQADGNNQLTEWDGTNPAQIAPNSSGNGEITTVSEIAAYNGLLYLYMETTVDEPAFGRELYSYNPATDTFTLIKDIASGNANSGISGFTVANNLLYFEAQGDLWQSDGTENNTIEVPAAATLGMNGVNNIYNFNNDLLFEGDNGAGDQLWILDTASGVITQISTNSGTNANHDPSDYVTVGNVVYYRGEDSDDTSGNLFRTDGITTRQIDNTIIDIDDLVLLDGLIYMEGDNGSDGKELFVFNPATASIKPVNKQVLRMYPNPSNGVVSFSGDLAADAAFSIYDLGGRSVLEGKLQNNQLTHNLTTGIYFVELQQTGIATKMKLIVE</sequence>
<evidence type="ECO:0000256" key="2">
    <source>
        <dbReference type="SAM" id="SignalP"/>
    </source>
</evidence>
<dbReference type="HOGENOM" id="CLU_490841_0_0_10"/>
<proteinExistence type="predicted"/>
<evidence type="ECO:0000313" key="4">
    <source>
        <dbReference type="EMBL" id="BAO55822.1"/>
    </source>
</evidence>
<evidence type="ECO:0000259" key="3">
    <source>
        <dbReference type="Pfam" id="PF18962"/>
    </source>
</evidence>
<organism evidence="4 5">
    <name type="scientific">Nonlabens marinus S1-08</name>
    <dbReference type="NCBI Taxonomy" id="1454201"/>
    <lineage>
        <taxon>Bacteria</taxon>
        <taxon>Pseudomonadati</taxon>
        <taxon>Bacteroidota</taxon>
        <taxon>Flavobacteriia</taxon>
        <taxon>Flavobacteriales</taxon>
        <taxon>Flavobacteriaceae</taxon>
        <taxon>Nonlabens</taxon>
    </lineage>
</organism>
<dbReference type="InterPro" id="IPR026444">
    <property type="entry name" value="Secre_tail"/>
</dbReference>
<dbReference type="AlphaFoldDB" id="W8VXF2"/>
<dbReference type="RefSeq" id="WP_041496353.1">
    <property type="nucleotide sequence ID" value="NZ_AP014548.1"/>
</dbReference>
<dbReference type="EMBL" id="AP014548">
    <property type="protein sequence ID" value="BAO55822.1"/>
    <property type="molecule type" value="Genomic_DNA"/>
</dbReference>
<dbReference type="STRING" id="1454201.NMS_1813"/>
<evidence type="ECO:0000313" key="5">
    <source>
        <dbReference type="Proteomes" id="UP000031760"/>
    </source>
</evidence>
<gene>
    <name evidence="4" type="ORF">NMS_1813</name>
</gene>
<feature type="signal peptide" evidence="2">
    <location>
        <begin position="1"/>
        <end position="21"/>
    </location>
</feature>
<reference evidence="4 5" key="1">
    <citation type="journal article" date="2014" name="Proc. Natl. Acad. Sci. U.S.A.">
        <title>Functional characterization of flavobacteria rhodopsins reveals a unique class of light-driven chloride pump in bacteria.</title>
        <authorList>
            <person name="Yoshizawa S."/>
            <person name="Kumagai Y."/>
            <person name="Kim H."/>
            <person name="Ogura Y."/>
            <person name="Hayashi T."/>
            <person name="Iwasaki W."/>
            <person name="DeLong E.F."/>
            <person name="Kogure K."/>
        </authorList>
    </citation>
    <scope>NUCLEOTIDE SEQUENCE [LARGE SCALE GENOMIC DNA]</scope>
    <source>
        <strain evidence="4 5">S1-08</strain>
    </source>
</reference>
<dbReference type="Pfam" id="PF18962">
    <property type="entry name" value="Por_Secre_tail"/>
    <property type="match status" value="1"/>
</dbReference>
<dbReference type="KEGG" id="nmf:NMS_1813"/>
<feature type="chain" id="PRO_5004916119" description="Secretion system C-terminal sorting domain-containing protein" evidence="2">
    <location>
        <begin position="22"/>
        <end position="479"/>
    </location>
</feature>
<accession>W8VXF2</accession>
<dbReference type="SUPFAM" id="SSF69304">
    <property type="entry name" value="Tricorn protease N-terminal domain"/>
    <property type="match status" value="1"/>
</dbReference>
<keyword evidence="5" id="KW-1185">Reference proteome</keyword>
<dbReference type="NCBIfam" id="TIGR04183">
    <property type="entry name" value="Por_Secre_tail"/>
    <property type="match status" value="1"/>
</dbReference>
<feature type="domain" description="Secretion system C-terminal sorting" evidence="3">
    <location>
        <begin position="411"/>
        <end position="478"/>
    </location>
</feature>
<keyword evidence="1 2" id="KW-0732">Signal</keyword>
<dbReference type="Proteomes" id="UP000031760">
    <property type="component" value="Chromosome"/>
</dbReference>
<protein>
    <recommendedName>
        <fullName evidence="3">Secretion system C-terminal sorting domain-containing protein</fullName>
    </recommendedName>
</protein>
<name>W8VXF2_9FLAO</name>
<evidence type="ECO:0000256" key="1">
    <source>
        <dbReference type="ARBA" id="ARBA00022729"/>
    </source>
</evidence>
<dbReference type="OrthoDB" id="1489153at2"/>